<name>A0A016VAA7_9BILA</name>
<dbReference type="Proteomes" id="UP000024635">
    <property type="component" value="Unassembled WGS sequence"/>
</dbReference>
<comment type="caution">
    <text evidence="1">The sequence shown here is derived from an EMBL/GenBank/DDBJ whole genome shotgun (WGS) entry which is preliminary data.</text>
</comment>
<evidence type="ECO:0000313" key="2">
    <source>
        <dbReference type="Proteomes" id="UP000024635"/>
    </source>
</evidence>
<dbReference type="EMBL" id="JARK01001350">
    <property type="protein sequence ID" value="EYC24211.1"/>
    <property type="molecule type" value="Genomic_DNA"/>
</dbReference>
<gene>
    <name evidence="1" type="primary">Acey_s0014.g2380</name>
    <name evidence="1" type="ORF">Y032_0014g2380</name>
</gene>
<organism evidence="1 2">
    <name type="scientific">Ancylostoma ceylanicum</name>
    <dbReference type="NCBI Taxonomy" id="53326"/>
    <lineage>
        <taxon>Eukaryota</taxon>
        <taxon>Metazoa</taxon>
        <taxon>Ecdysozoa</taxon>
        <taxon>Nematoda</taxon>
        <taxon>Chromadorea</taxon>
        <taxon>Rhabditida</taxon>
        <taxon>Rhabditina</taxon>
        <taxon>Rhabditomorpha</taxon>
        <taxon>Strongyloidea</taxon>
        <taxon>Ancylostomatidae</taxon>
        <taxon>Ancylostomatinae</taxon>
        <taxon>Ancylostoma</taxon>
    </lineage>
</organism>
<protein>
    <submittedName>
        <fullName evidence="1">Uncharacterized protein</fullName>
    </submittedName>
</protein>
<accession>A0A016VAA7</accession>
<evidence type="ECO:0000313" key="1">
    <source>
        <dbReference type="EMBL" id="EYC24211.1"/>
    </source>
</evidence>
<keyword evidence="2" id="KW-1185">Reference proteome</keyword>
<sequence>MRLALPFITQKHARQTHAISISCPCCLKVLFVEFFPGLAREGEKRRCPMEKRGGAHQIVDTGINPVEMRDVFNVVCNRYVRLTHVRLYDEGWGQSHH</sequence>
<dbReference type="AlphaFoldDB" id="A0A016VAA7"/>
<reference evidence="2" key="1">
    <citation type="journal article" date="2015" name="Nat. Genet.">
        <title>The genome and transcriptome of the zoonotic hookworm Ancylostoma ceylanicum identify infection-specific gene families.</title>
        <authorList>
            <person name="Schwarz E.M."/>
            <person name="Hu Y."/>
            <person name="Antoshechkin I."/>
            <person name="Miller M.M."/>
            <person name="Sternberg P.W."/>
            <person name="Aroian R.V."/>
        </authorList>
    </citation>
    <scope>NUCLEOTIDE SEQUENCE</scope>
    <source>
        <strain evidence="2">HY135</strain>
    </source>
</reference>
<proteinExistence type="predicted"/>